<dbReference type="PANTHER" id="PTHR13479:SF40">
    <property type="entry name" value="SMALL RIBOSOMAL SUBUNIT PROTEIN BS18M"/>
    <property type="match status" value="1"/>
</dbReference>
<proteinExistence type="inferred from homology"/>
<evidence type="ECO:0000256" key="4">
    <source>
        <dbReference type="ARBA" id="ARBA00022980"/>
    </source>
</evidence>
<feature type="compositionally biased region" description="Polar residues" evidence="10">
    <location>
        <begin position="41"/>
        <end position="54"/>
    </location>
</feature>
<sequence length="183" mass="20826">MAAVVVRRGVFSGKKSFTAISGVQGQVLPGCLQLPHHRLSTDSSHQASADNANVETEDPDMPQRRMEDPYKEEVKRCILCNVELSYKNPQLLSQFLSPYTGRIYGRHITGLCDKKQKEVERQIRNAQHLGFLPVMHKDPIYWKDPKIFSAPALQDTGIANMSDESVDSPFKNLPKKYKWKRNN</sequence>
<evidence type="ECO:0000256" key="1">
    <source>
        <dbReference type="ARBA" id="ARBA00004173"/>
    </source>
</evidence>
<protein>
    <recommendedName>
        <fullName evidence="7">Small ribosomal subunit protein bS18m</fullName>
    </recommendedName>
    <alternativeName>
        <fullName evidence="9">28S ribosomal protein S18-1, mitochondrial</fullName>
    </alternativeName>
    <alternativeName>
        <fullName evidence="8">28S ribosomal protein S18c, mitochondrial</fullName>
    </alternativeName>
</protein>
<evidence type="ECO:0000313" key="11">
    <source>
        <dbReference type="Proteomes" id="UP000515135"/>
    </source>
</evidence>
<feature type="region of interest" description="Disordered" evidence="10">
    <location>
        <begin position="39"/>
        <end position="68"/>
    </location>
</feature>
<reference evidence="12" key="1">
    <citation type="submission" date="2025-08" db="UniProtKB">
        <authorList>
            <consortium name="RefSeq"/>
        </authorList>
    </citation>
    <scope>IDENTIFICATION</scope>
    <source>
        <tissue evidence="12">Gonad</tissue>
    </source>
</reference>
<dbReference type="AlphaFoldDB" id="A0A6P4XU14"/>
<evidence type="ECO:0000256" key="2">
    <source>
        <dbReference type="ARBA" id="ARBA00005589"/>
    </source>
</evidence>
<evidence type="ECO:0000256" key="8">
    <source>
        <dbReference type="ARBA" id="ARBA00076783"/>
    </source>
</evidence>
<dbReference type="GO" id="GO:0032543">
    <property type="term" value="P:mitochondrial translation"/>
    <property type="evidence" value="ECO:0007669"/>
    <property type="project" value="TreeGrafter"/>
</dbReference>
<keyword evidence="6" id="KW-0687">Ribonucleoprotein</keyword>
<evidence type="ECO:0000256" key="10">
    <source>
        <dbReference type="SAM" id="MobiDB-lite"/>
    </source>
</evidence>
<evidence type="ECO:0000256" key="3">
    <source>
        <dbReference type="ARBA" id="ARBA00022946"/>
    </source>
</evidence>
<dbReference type="Proteomes" id="UP000515135">
    <property type="component" value="Unplaced"/>
</dbReference>
<accession>A0A6P4XU14</accession>
<comment type="subcellular location">
    <subcellularLocation>
        <location evidence="1">Mitochondrion</location>
    </subcellularLocation>
</comment>
<dbReference type="PANTHER" id="PTHR13479">
    <property type="entry name" value="30S RIBOSOMAL PROTEIN S18"/>
    <property type="match status" value="1"/>
</dbReference>
<dbReference type="FunFam" id="4.10.640.10:FF:000007">
    <property type="entry name" value="28S ribosomal protein S18c, mitochondrial"/>
    <property type="match status" value="1"/>
</dbReference>
<dbReference type="InterPro" id="IPR036870">
    <property type="entry name" value="Ribosomal_bS18_sf"/>
</dbReference>
<dbReference type="Pfam" id="PF01084">
    <property type="entry name" value="Ribosomal_S18"/>
    <property type="match status" value="1"/>
</dbReference>
<dbReference type="KEGG" id="bbel:109463242"/>
<name>A0A6P4XU14_BRABE</name>
<keyword evidence="4" id="KW-0689">Ribosomal protein</keyword>
<dbReference type="OrthoDB" id="10066799at2759"/>
<dbReference type="GO" id="GO:0003735">
    <property type="term" value="F:structural constituent of ribosome"/>
    <property type="evidence" value="ECO:0007669"/>
    <property type="project" value="InterPro"/>
</dbReference>
<dbReference type="SUPFAM" id="SSF46911">
    <property type="entry name" value="Ribosomal protein S18"/>
    <property type="match status" value="1"/>
</dbReference>
<keyword evidence="5" id="KW-0496">Mitochondrion</keyword>
<dbReference type="RefSeq" id="XP_019615548.1">
    <property type="nucleotide sequence ID" value="XM_019759989.1"/>
</dbReference>
<dbReference type="GO" id="GO:0005763">
    <property type="term" value="C:mitochondrial small ribosomal subunit"/>
    <property type="evidence" value="ECO:0007669"/>
    <property type="project" value="UniProtKB-ARBA"/>
</dbReference>
<dbReference type="InterPro" id="IPR001648">
    <property type="entry name" value="Ribosomal_bS18"/>
</dbReference>
<keyword evidence="3" id="KW-0809">Transit peptide</keyword>
<dbReference type="GO" id="GO:0005743">
    <property type="term" value="C:mitochondrial inner membrane"/>
    <property type="evidence" value="ECO:0007669"/>
    <property type="project" value="UniProtKB-ARBA"/>
</dbReference>
<gene>
    <name evidence="12" type="primary">LOC109463242</name>
</gene>
<dbReference type="GeneID" id="109463242"/>
<evidence type="ECO:0000256" key="5">
    <source>
        <dbReference type="ARBA" id="ARBA00023128"/>
    </source>
</evidence>
<organism evidence="11 12">
    <name type="scientific">Branchiostoma belcheri</name>
    <name type="common">Amphioxus</name>
    <dbReference type="NCBI Taxonomy" id="7741"/>
    <lineage>
        <taxon>Eukaryota</taxon>
        <taxon>Metazoa</taxon>
        <taxon>Chordata</taxon>
        <taxon>Cephalochordata</taxon>
        <taxon>Leptocardii</taxon>
        <taxon>Amphioxiformes</taxon>
        <taxon>Branchiostomatidae</taxon>
        <taxon>Branchiostoma</taxon>
    </lineage>
</organism>
<evidence type="ECO:0000313" key="12">
    <source>
        <dbReference type="RefSeq" id="XP_019615548.1"/>
    </source>
</evidence>
<dbReference type="GO" id="GO:0070181">
    <property type="term" value="F:small ribosomal subunit rRNA binding"/>
    <property type="evidence" value="ECO:0007669"/>
    <property type="project" value="TreeGrafter"/>
</dbReference>
<evidence type="ECO:0000256" key="9">
    <source>
        <dbReference type="ARBA" id="ARBA00080084"/>
    </source>
</evidence>
<dbReference type="Gene3D" id="4.10.640.10">
    <property type="entry name" value="Ribosomal protein S18"/>
    <property type="match status" value="1"/>
</dbReference>
<keyword evidence="11" id="KW-1185">Reference proteome</keyword>
<evidence type="ECO:0000256" key="6">
    <source>
        <dbReference type="ARBA" id="ARBA00023274"/>
    </source>
</evidence>
<evidence type="ECO:0000256" key="7">
    <source>
        <dbReference type="ARBA" id="ARBA00035264"/>
    </source>
</evidence>
<comment type="similarity">
    <text evidence="2">Belongs to the bacterial ribosomal protein bS18 family.</text>
</comment>